<evidence type="ECO:0000313" key="5">
    <source>
        <dbReference type="EMBL" id="MDZ5461149.1"/>
    </source>
</evidence>
<dbReference type="PROSITE" id="PS51318">
    <property type="entry name" value="TAT"/>
    <property type="match status" value="1"/>
</dbReference>
<evidence type="ECO:0000256" key="3">
    <source>
        <dbReference type="ARBA" id="ARBA00022729"/>
    </source>
</evidence>
<dbReference type="NCBIfam" id="TIGR00787">
    <property type="entry name" value="dctP"/>
    <property type="match status" value="1"/>
</dbReference>
<comment type="similarity">
    <text evidence="1">Belongs to the bacterial solute-binding protein 7 family.</text>
</comment>
<dbReference type="NCBIfam" id="NF037995">
    <property type="entry name" value="TRAP_S1"/>
    <property type="match status" value="1"/>
</dbReference>
<dbReference type="InterPro" id="IPR018389">
    <property type="entry name" value="DctP_fam"/>
</dbReference>
<keyword evidence="3 4" id="KW-0732">Signal</keyword>
<keyword evidence="6" id="KW-1185">Reference proteome</keyword>
<dbReference type="RefSeq" id="WP_322468400.1">
    <property type="nucleotide sequence ID" value="NZ_JAXOJX010000099.1"/>
</dbReference>
<comment type="caution">
    <text evidence="5">The sequence shown here is derived from an EMBL/GenBank/DDBJ whole genome shotgun (WGS) entry which is preliminary data.</text>
</comment>
<feature type="signal peptide" evidence="4">
    <location>
        <begin position="1"/>
        <end position="28"/>
    </location>
</feature>
<dbReference type="EMBL" id="JAXOJX010000099">
    <property type="protein sequence ID" value="MDZ5461149.1"/>
    <property type="molecule type" value="Genomic_DNA"/>
</dbReference>
<dbReference type="PIRSF" id="PIRSF006470">
    <property type="entry name" value="DctB"/>
    <property type="match status" value="1"/>
</dbReference>
<dbReference type="PANTHER" id="PTHR33376:SF7">
    <property type="entry name" value="C4-DICARBOXYLATE-BINDING PROTEIN DCTB"/>
    <property type="match status" value="1"/>
</dbReference>
<evidence type="ECO:0000256" key="4">
    <source>
        <dbReference type="SAM" id="SignalP"/>
    </source>
</evidence>
<dbReference type="CDD" id="cd13679">
    <property type="entry name" value="PBP2_TRAP_YiaO_like"/>
    <property type="match status" value="1"/>
</dbReference>
<proteinExistence type="inferred from homology"/>
<evidence type="ECO:0000256" key="2">
    <source>
        <dbReference type="ARBA" id="ARBA00022448"/>
    </source>
</evidence>
<dbReference type="SUPFAM" id="SSF53850">
    <property type="entry name" value="Periplasmic binding protein-like II"/>
    <property type="match status" value="1"/>
</dbReference>
<dbReference type="InterPro" id="IPR004682">
    <property type="entry name" value="TRAP_DctP"/>
</dbReference>
<sequence>MTPFITPRRTLLAAALAAAALLGVPALAADIQVRTIKFPAASNKGHPQVMGVEKFAELVAQKSGGKLTVKPFPGGALGPDAQVVSAMQGGTVEMNVMNASLLAGNVKEMAVFDYPFLFGNVKEADAVADGPVGRKLLDKLQERGLVGLAYWDLGFRQMHTVKKPIQKADDLKGMKMRVIPTAQYVDFMNAIGAVATPMPYTETYTALEQGAIDGMTNPLLNIVNEKFYEVTKHLTLTNHMYTPQAVIVSKKFWDKLSADEKKILQDAANETTVYQRKVAREEAAKALEELKKRGMQVHELPATEIAKLRERAKPAMDKLSAQVGEGLVKEVVAEVEKVRAAGK</sequence>
<gene>
    <name evidence="5" type="ORF">SM757_31710</name>
</gene>
<dbReference type="PANTHER" id="PTHR33376">
    <property type="match status" value="1"/>
</dbReference>
<evidence type="ECO:0000313" key="6">
    <source>
        <dbReference type="Proteomes" id="UP001293718"/>
    </source>
</evidence>
<feature type="chain" id="PRO_5046158573" evidence="4">
    <location>
        <begin position="29"/>
        <end position="343"/>
    </location>
</feature>
<dbReference type="Pfam" id="PF03480">
    <property type="entry name" value="DctP"/>
    <property type="match status" value="1"/>
</dbReference>
<dbReference type="InterPro" id="IPR038404">
    <property type="entry name" value="TRAP_DctP_sf"/>
</dbReference>
<dbReference type="Gene3D" id="3.40.190.170">
    <property type="entry name" value="Bacterial extracellular solute-binding protein, family 7"/>
    <property type="match status" value="1"/>
</dbReference>
<accession>A0ABU5IQI3</accession>
<dbReference type="InterPro" id="IPR006311">
    <property type="entry name" value="TAT_signal"/>
</dbReference>
<reference evidence="5 6" key="1">
    <citation type="submission" date="2023-11" db="EMBL/GenBank/DDBJ databases">
        <title>Draft genome of Azohydromonas lata strain H1 (DSM1123), a polyhydroxyalkanoate producer.</title>
        <authorList>
            <person name="Traversa D."/>
            <person name="D'Addabbo P."/>
            <person name="Pazzani C."/>
            <person name="Manzari C."/>
            <person name="Chiara M."/>
            <person name="Scrascia M."/>
        </authorList>
    </citation>
    <scope>NUCLEOTIDE SEQUENCE [LARGE SCALE GENOMIC DNA]</scope>
    <source>
        <strain evidence="5 6">H1</strain>
    </source>
</reference>
<evidence type="ECO:0000256" key="1">
    <source>
        <dbReference type="ARBA" id="ARBA00009023"/>
    </source>
</evidence>
<keyword evidence="2" id="KW-0813">Transport</keyword>
<dbReference type="Proteomes" id="UP001293718">
    <property type="component" value="Unassembled WGS sequence"/>
</dbReference>
<protein>
    <submittedName>
        <fullName evidence="5">TRAP transporter substrate-binding protein</fullName>
    </submittedName>
</protein>
<name>A0ABU5IQI3_9BURK</name>
<organism evidence="5 6">
    <name type="scientific">Azohydromonas lata</name>
    <dbReference type="NCBI Taxonomy" id="45677"/>
    <lineage>
        <taxon>Bacteria</taxon>
        <taxon>Pseudomonadati</taxon>
        <taxon>Pseudomonadota</taxon>
        <taxon>Betaproteobacteria</taxon>
        <taxon>Burkholderiales</taxon>
        <taxon>Sphaerotilaceae</taxon>
        <taxon>Azohydromonas</taxon>
    </lineage>
</organism>